<protein>
    <submittedName>
        <fullName evidence="2">Uncharacterized protein</fullName>
    </submittedName>
</protein>
<proteinExistence type="predicted"/>
<dbReference type="EMBL" id="SNYC01000005">
    <property type="protein sequence ID" value="TDQ08384.1"/>
    <property type="molecule type" value="Genomic_DNA"/>
</dbReference>
<dbReference type="Proteomes" id="UP000295620">
    <property type="component" value="Unassembled WGS sequence"/>
</dbReference>
<dbReference type="InterPro" id="IPR029062">
    <property type="entry name" value="Class_I_gatase-like"/>
</dbReference>
<dbReference type="AlphaFoldDB" id="A0A4V3D0Z4"/>
<dbReference type="SUPFAM" id="SSF52317">
    <property type="entry name" value="Class I glutamine amidotransferase-like"/>
    <property type="match status" value="1"/>
</dbReference>
<gene>
    <name evidence="2" type="ORF">ATK78_2896</name>
</gene>
<evidence type="ECO:0000313" key="2">
    <source>
        <dbReference type="EMBL" id="TDQ08384.1"/>
    </source>
</evidence>
<keyword evidence="1" id="KW-0472">Membrane</keyword>
<feature type="transmembrane region" description="Helical" evidence="1">
    <location>
        <begin position="571"/>
        <end position="589"/>
    </location>
</feature>
<accession>A0A4V3D0Z4</accession>
<evidence type="ECO:0000256" key="1">
    <source>
        <dbReference type="SAM" id="Phobius"/>
    </source>
</evidence>
<keyword evidence="1" id="KW-0812">Transmembrane</keyword>
<comment type="caution">
    <text evidence="2">The sequence shown here is derived from an EMBL/GenBank/DDBJ whole genome shotgun (WGS) entry which is preliminary data.</text>
</comment>
<evidence type="ECO:0000313" key="3">
    <source>
        <dbReference type="Proteomes" id="UP000295620"/>
    </source>
</evidence>
<name>A0A4V3D0Z4_9SPHI</name>
<keyword evidence="1" id="KW-1133">Transmembrane helix</keyword>
<organism evidence="2 3">
    <name type="scientific">Pedobacter metabolipauper</name>
    <dbReference type="NCBI Taxonomy" id="425513"/>
    <lineage>
        <taxon>Bacteria</taxon>
        <taxon>Pseudomonadati</taxon>
        <taxon>Bacteroidota</taxon>
        <taxon>Sphingobacteriia</taxon>
        <taxon>Sphingobacteriales</taxon>
        <taxon>Sphingobacteriaceae</taxon>
        <taxon>Pedobacter</taxon>
    </lineage>
</organism>
<keyword evidence="3" id="KW-1185">Reference proteome</keyword>
<sequence>MKYMAIAACIILGVFMIISELKRPNKAFLTARILASIVAILSLYYMLFPVQYQADQKSIHEINLLTRGTAKDSITGIKGNSYTTEQEIANTARSEKVKFIADLPYFLKSNPRINALKVYGYGLSKDQLKGLDNYQMSFHPAPDPVGVVSCSWNWKLASTEKLQLEGTYHNDSTEPVKLLLRGFGANLDSVRINPKEYSRFTLHDQPKQSGRAVYELIAMRGSDTVAREFVPIQTSEVLPSSVLILSSYPDFEYKFLKNWLFENKFAVTMRSRISKDKFSTDFLNTSKSNMERINPAVLKKTDLLVVDEEELNALSASEYNAISRAAESGMGILIRLGDPGLKTKTALVNGFSVYRLPDEKSKQLNMHFPGQQPAFGVLPIEQRSFLKPRPNDQMLVTDLSGKGLVNSHLYGSGKVLLSSVPATYNWLLAGKEQDYNRFWSALFSKALKKLSKTESWLMIPAFPVPGQKTRFIVDQDQKDKVPLIEINDHRLSPAQNIELPFKWDAISWPQKQGWNIITINNKPDYFYVYHPGNWNAAINHQNRKITTEFVSNTRTVKAGSADFENTVSKSVSLWWFLLLFLCSAGFLWYESRILSAKF</sequence>
<feature type="transmembrane region" description="Helical" evidence="1">
    <location>
        <begin position="29"/>
        <end position="48"/>
    </location>
</feature>
<reference evidence="2 3" key="1">
    <citation type="submission" date="2019-03" db="EMBL/GenBank/DDBJ databases">
        <title>Genomic Encyclopedia of Archaeal and Bacterial Type Strains, Phase II (KMG-II): from individual species to whole genera.</title>
        <authorList>
            <person name="Goeker M."/>
        </authorList>
    </citation>
    <scope>NUCLEOTIDE SEQUENCE [LARGE SCALE GENOMIC DNA]</scope>
    <source>
        <strain evidence="2 3">DSM 19035</strain>
    </source>
</reference>